<dbReference type="SMART" id="SM00829">
    <property type="entry name" value="PKS_ER"/>
    <property type="match status" value="1"/>
</dbReference>
<comment type="catalytic activity">
    <reaction evidence="23">
        <text>(2E)-butenoyl-[ACP] + NADPH + H(+) = butanoyl-[ACP] + NADP(+)</text>
        <dbReference type="Rhea" id="RHEA:41812"/>
        <dbReference type="Rhea" id="RHEA-COMP:9627"/>
        <dbReference type="Rhea" id="RHEA-COMP:9628"/>
        <dbReference type="ChEBI" id="CHEBI:15378"/>
        <dbReference type="ChEBI" id="CHEBI:57783"/>
        <dbReference type="ChEBI" id="CHEBI:58349"/>
        <dbReference type="ChEBI" id="CHEBI:78453"/>
        <dbReference type="ChEBI" id="CHEBI:78454"/>
    </reaction>
    <physiologicalReaction direction="left-to-right" evidence="23">
        <dbReference type="Rhea" id="RHEA:41813"/>
    </physiologicalReaction>
</comment>
<evidence type="ECO:0000256" key="30">
    <source>
        <dbReference type="ARBA" id="ARBA00048281"/>
    </source>
</evidence>
<comment type="catalytic activity">
    <reaction evidence="37">
        <text>hexadecanoyl-[ACP] + H2O = hexadecanoate + holo-[ACP] + H(+)</text>
        <dbReference type="Rhea" id="RHEA:41932"/>
        <dbReference type="Rhea" id="RHEA-COMP:9652"/>
        <dbReference type="Rhea" id="RHEA-COMP:9685"/>
        <dbReference type="ChEBI" id="CHEBI:7896"/>
        <dbReference type="ChEBI" id="CHEBI:15377"/>
        <dbReference type="ChEBI" id="CHEBI:15378"/>
        <dbReference type="ChEBI" id="CHEBI:64479"/>
        <dbReference type="ChEBI" id="CHEBI:78483"/>
        <dbReference type="EC" id="3.1.2.14"/>
    </reaction>
    <physiologicalReaction direction="left-to-right" evidence="37">
        <dbReference type="Rhea" id="RHEA:41933"/>
    </physiologicalReaction>
</comment>
<dbReference type="InterPro" id="IPR049900">
    <property type="entry name" value="PKS_mFAS_DH"/>
</dbReference>
<evidence type="ECO:0000256" key="42">
    <source>
        <dbReference type="ARBA" id="ARBA00049263"/>
    </source>
</evidence>
<reference evidence="51 52" key="1">
    <citation type="submission" date="2015-09" db="EMBL/GenBank/DDBJ databases">
        <title>Atta colombica WGS genome.</title>
        <authorList>
            <person name="Nygaard S."/>
            <person name="Hu H."/>
            <person name="Boomsma J."/>
            <person name="Zhang G."/>
        </authorList>
    </citation>
    <scope>NUCLEOTIDE SEQUENCE [LARGE SCALE GENOMIC DNA]</scope>
    <source>
        <strain evidence="51">Treedump-2</strain>
        <tissue evidence="51">Whole body</tissue>
    </source>
</reference>
<dbReference type="GO" id="GO:0019171">
    <property type="term" value="F:(3R)-hydroxyacyl-[acyl-carrier-protein] dehydratase activity"/>
    <property type="evidence" value="ECO:0007669"/>
    <property type="project" value="UniProtKB-EC"/>
</dbReference>
<accession>A0A195BMY6</accession>
<comment type="catalytic activity">
    <reaction evidence="47">
        <text>octanoyl-[ACP] + malonyl-[ACP] + H(+) = 3-oxodecanoyl-[ACP] + holo-[ACP] + CO2</text>
        <dbReference type="Rhea" id="RHEA:41852"/>
        <dbReference type="Rhea" id="RHEA-COMP:9623"/>
        <dbReference type="Rhea" id="RHEA-COMP:9636"/>
        <dbReference type="Rhea" id="RHEA-COMP:9637"/>
        <dbReference type="Rhea" id="RHEA-COMP:9685"/>
        <dbReference type="ChEBI" id="CHEBI:15378"/>
        <dbReference type="ChEBI" id="CHEBI:16526"/>
        <dbReference type="ChEBI" id="CHEBI:64479"/>
        <dbReference type="ChEBI" id="CHEBI:78449"/>
        <dbReference type="ChEBI" id="CHEBI:78463"/>
        <dbReference type="ChEBI" id="CHEBI:78464"/>
    </reaction>
    <physiologicalReaction direction="left-to-right" evidence="47">
        <dbReference type="Rhea" id="RHEA:41853"/>
    </physiologicalReaction>
</comment>
<dbReference type="SMART" id="SM00827">
    <property type="entry name" value="PKS_AT"/>
    <property type="match status" value="1"/>
</dbReference>
<evidence type="ECO:0000256" key="37">
    <source>
        <dbReference type="ARBA" id="ARBA00048704"/>
    </source>
</evidence>
<dbReference type="GO" id="GO:0006633">
    <property type="term" value="P:fatty acid biosynthetic process"/>
    <property type="evidence" value="ECO:0007669"/>
    <property type="project" value="UniProtKB-UniPathway"/>
</dbReference>
<dbReference type="CDD" id="cd05195">
    <property type="entry name" value="enoyl_red"/>
    <property type="match status" value="1"/>
</dbReference>
<dbReference type="KEGG" id="acoc:108684958"/>
<evidence type="ECO:0000256" key="7">
    <source>
        <dbReference type="ARBA" id="ARBA00022990"/>
    </source>
</evidence>
<dbReference type="Gene3D" id="3.10.129.110">
    <property type="entry name" value="Polyketide synthase dehydratase"/>
    <property type="match status" value="1"/>
</dbReference>
<evidence type="ECO:0000256" key="31">
    <source>
        <dbReference type="ARBA" id="ARBA00048289"/>
    </source>
</evidence>
<evidence type="ECO:0000256" key="44">
    <source>
        <dbReference type="ARBA" id="ARBA00049422"/>
    </source>
</evidence>
<comment type="catalytic activity">
    <reaction evidence="22">
        <text>tetradecanoyl-[ACP] + malonyl-[ACP] + H(+) = 3-oxohexadecanoyl-[ACP] + holo-[ACP] + CO2</text>
        <dbReference type="Rhea" id="RHEA:41900"/>
        <dbReference type="Rhea" id="RHEA-COMP:9623"/>
        <dbReference type="Rhea" id="RHEA-COMP:9648"/>
        <dbReference type="Rhea" id="RHEA-COMP:9649"/>
        <dbReference type="Rhea" id="RHEA-COMP:9685"/>
        <dbReference type="ChEBI" id="CHEBI:15378"/>
        <dbReference type="ChEBI" id="CHEBI:16526"/>
        <dbReference type="ChEBI" id="CHEBI:64479"/>
        <dbReference type="ChEBI" id="CHEBI:78449"/>
        <dbReference type="ChEBI" id="CHEBI:78477"/>
        <dbReference type="ChEBI" id="CHEBI:78478"/>
    </reaction>
    <physiologicalReaction direction="left-to-right" evidence="22">
        <dbReference type="Rhea" id="RHEA:41901"/>
    </physiologicalReaction>
</comment>
<dbReference type="SUPFAM" id="SSF51735">
    <property type="entry name" value="NAD(P)-binding Rossmann-fold domains"/>
    <property type="match status" value="2"/>
</dbReference>
<dbReference type="InterPro" id="IPR020841">
    <property type="entry name" value="PKS_Beta-ketoAc_synthase_dom"/>
</dbReference>
<dbReference type="Gene3D" id="3.30.70.3290">
    <property type="match status" value="1"/>
</dbReference>
<evidence type="ECO:0000256" key="1">
    <source>
        <dbReference type="ARBA" id="ARBA00005189"/>
    </source>
</evidence>
<comment type="catalytic activity">
    <reaction evidence="24">
        <text>dodecanoyl-[ACP] + malonyl-[ACP] + H(+) = 3-oxotetradecanoyl-[ACP] + holo-[ACP] + CO2</text>
        <dbReference type="Rhea" id="RHEA:41884"/>
        <dbReference type="Rhea" id="RHEA-COMP:9623"/>
        <dbReference type="Rhea" id="RHEA-COMP:9644"/>
        <dbReference type="Rhea" id="RHEA-COMP:9645"/>
        <dbReference type="Rhea" id="RHEA-COMP:9685"/>
        <dbReference type="ChEBI" id="CHEBI:15378"/>
        <dbReference type="ChEBI" id="CHEBI:16526"/>
        <dbReference type="ChEBI" id="CHEBI:64479"/>
        <dbReference type="ChEBI" id="CHEBI:65264"/>
        <dbReference type="ChEBI" id="CHEBI:78449"/>
        <dbReference type="ChEBI" id="CHEBI:78473"/>
    </reaction>
    <physiologicalReaction direction="left-to-right" evidence="24">
        <dbReference type="Rhea" id="RHEA:41885"/>
    </physiologicalReaction>
</comment>
<keyword evidence="4" id="KW-0808">Transferase</keyword>
<keyword evidence="6" id="KW-0663">Pyridoxal phosphate</keyword>
<evidence type="ECO:0000256" key="25">
    <source>
        <dbReference type="ARBA" id="ARBA00047810"/>
    </source>
</evidence>
<evidence type="ECO:0000256" key="39">
    <source>
        <dbReference type="ARBA" id="ARBA00049019"/>
    </source>
</evidence>
<dbReference type="SMART" id="SM00825">
    <property type="entry name" value="PKS_KS"/>
    <property type="match status" value="1"/>
</dbReference>
<comment type="catalytic activity">
    <reaction evidence="28">
        <text>acetyl-[ACP] + malonyl-[ACP] + H(+) = 3-oxobutanoyl-[ACP] + holo-[ACP] + CO2</text>
        <dbReference type="Rhea" id="RHEA:41800"/>
        <dbReference type="Rhea" id="RHEA-COMP:9621"/>
        <dbReference type="Rhea" id="RHEA-COMP:9623"/>
        <dbReference type="Rhea" id="RHEA-COMP:9625"/>
        <dbReference type="Rhea" id="RHEA-COMP:9685"/>
        <dbReference type="ChEBI" id="CHEBI:15378"/>
        <dbReference type="ChEBI" id="CHEBI:16526"/>
        <dbReference type="ChEBI" id="CHEBI:64479"/>
        <dbReference type="ChEBI" id="CHEBI:78446"/>
        <dbReference type="ChEBI" id="CHEBI:78449"/>
        <dbReference type="ChEBI" id="CHEBI:78450"/>
    </reaction>
    <physiologicalReaction direction="left-to-right" evidence="28">
        <dbReference type="Rhea" id="RHEA:41801"/>
    </physiologicalReaction>
</comment>
<evidence type="ECO:0000256" key="29">
    <source>
        <dbReference type="ARBA" id="ARBA00048051"/>
    </source>
</evidence>
<sequence length="2403" mass="270046">MTTKKFTKGYKIPEPGEEIVISGIAGKFPESKNVEEFKNNLLNKVDMVTDDDRRWKLDHPDIPLRTGKINDVNKFDALFFGVHFKQAHTLDPMCRILLEQAYEAIIDAGVNPKQLRGSRTGVFVGACFSESEKTWFYEKLQVNGFGITGCSRAMLANRISYWLGVTGPSYTLDSACSSSLIALENAYRCLQNGQCDAALVGGSNLCLHPYVSLQFSRLGVLSPDGRSKSFDADANGYARSETISVIYLQKAKNAKRIYATVVYGKTNCDGYKEQGITFPSSNMQATLLKECYQDCNILPNDVFYIECHGTGTKVSDPEEIHAIEKFFFEKDRPTPLLIGSVKSNMGHSEPASGLCQIIKVIIAMESGIIPPNLYFNRPREGLKALEDGRIKVVTELTPWKGNYAGISSFGFGGANCHIILKSHSKNKINNGAPSDDLPRLVTVSGRTEDSVKVFLDDIEKHPIDTEYIRLLHDIHFDDIQGHLYRGYTVVGSKAEHSIREVENYLGTTRPLWFVFSGMGSQWPGMGIELMKFPVFTEAVKKCDAVLRPRGIDIINILTNKDKTIFDNILHSFVGIATVQIGLVDLLTSIGIVPDNIIGHSVGELGCAYADGCFTAEQMILSAYSRGLASNETKVIYGSMAAVGLGYEDIKDMCPPDIEVACHNASDSSTISGPAESMKEFVAQLQAKQIFAKEVPCSNIPYHSRYIAPAGPKLLAYLNKIIPEPKPRSKKWLSTSVPRNKWSTAIAKLSSAEYHTNNLLNPVLFEETARLIPKDAVTIEIAPHSLLQAILRRSLGQGVTNIGLTQRGHRDNVEVVLQGLGKLYNAGLQPDIAKLYPPVEYPVSRGTPMIAPSIRWEHTDDWFVTKYKLQKKVTSGERTITMSITDKTFEYMIGHVIDGKNLIPAIGYLAMIWETVGILQGKMYTELSVVFEDVIFMRATHIPKEGNIELTLMVQKGTGRFEISEGNTPIVTGLIRVVKNPAQEKIPANILSEDDDDEEEVLTIKDIYKELRLRGYQYSGIFRSLKSASLSKNKGHIAWMNNWVTFLDNMLQIMILGINTKDLCVPIKIRKIVIDTKLHQQKVQNLDPENRQFPVFVYKEWETIISGGVEIRGVKTMVIPRQLRTDDAILEEYKFVAHRDRVQVSLKEAIRLSMQIALEYHQTVHIKTIEVIDDSDEVTIAELASPILTEILDDLPLIQAKVHLSAPSNRFNYSLFPNVIALDINKVSKEDNVMFAVGIGLLSRNKNHQLEKILLKLKNSGFVLTRERSKLENLSTLSKQGLDVILEKNIGEETIVLLKKKEQLVRKTEVIHVNNNEFTWLEKLNSFNIENETNDMRIILVSEAELESGLLGFVNCLRKELGGEIIRSVLIQDTKAPKFSLQNPLYSEQLQLDLPINVLKPGKVWGSYRYQPLPSLQPKLVHHAYVRQMVPGDLSSLRWIEDRIRPDTNQKNLIHVVYSALNFRDVMITTGKLVLDATKLRDPINEYPIGYEYAGIDTAGRRVMGLCAKGITNFVKSNELLWYVPDNWSLEDAATVPSVYATCYLALYQRGEMKKGDKVLIHSGTGGIGQAAIHLALHEGCEVFTTVGTPEKRKFIREMFPSIPDDHICNSHNINFEQIILQKTNGQGVDIVLNSLTEEKLQASVRCLAIGGRFLEIGKIDLITNNSLGMMIFLKEVSFHGIMLDNLIFPSFESKDEKLEEEKMQLYNLLNEGLKNGAIKPLVRKVFEKDELETAFRYMTTGKHIGKILLKICDEKKVLEKKPILADPQYYCDSNKTYLILGGLGSFGLELADWLILRGAKNIVLTSRTGIKNGYQRMKVELWKSYGVNVLIITGADASNRKDCEFILNSAEKQGPVDAIFNLAVVLKDRICKNQTPELFEESFRAKAWATKMLDELSRKLCPQLQQFVVFSSISCGRGNAGQTNYGMANSIMERICERRAANGLPGLAIQWGAIGEVGLVAEWHDNNKELVIGGTLQQMISSCLKKLEIFLLQNRPVVSSIVVAEKRVGAYGADIVEFVTNIMNMKDKTVDQNISLVELGMDSMMTIEIKQTLERKYEIFLTAQDIRNLNFAKLVEMRDKDLERQKAQKSETNEQTLELSDIQLMLQILYNVDLPTETCIELQTKMDPRKIKVFLLPSIHGCGQIFNPLASKIRPFATALQYGLVNTMSIPEYADHLLPYILPKAEEQRGFAIVGYSYGSLIALELVKRLEKHGLCGRLVLIDGAPELLKTILEQFLPATTEEELQNNILLSIMDTVQSASSGKLLLDLEKCTTWEEKLNVFFSHVPDKISLTKTQKKLYTNIYMHILALRKYDWSSLGWIRSSITLLKSTKSSVDMIEEDYGLHKITRDKVNIHYVEGNHVTILDSDKVITAINGESLQDPKEFRKILTEDRPIEEKERTRV</sequence>
<dbReference type="GO" id="GO:0141148">
    <property type="term" value="F:enoyl-[acyl-carrier-protein] reductase (NADPH) activity"/>
    <property type="evidence" value="ECO:0007669"/>
    <property type="project" value="UniProtKB-EC"/>
</dbReference>
<dbReference type="InterPro" id="IPR016035">
    <property type="entry name" value="Acyl_Trfase/lysoPLipase"/>
</dbReference>
<dbReference type="SUPFAM" id="SSF55048">
    <property type="entry name" value="Probable ACP-binding domain of malonyl-CoA ACP transacylase"/>
    <property type="match status" value="1"/>
</dbReference>
<evidence type="ECO:0000256" key="9">
    <source>
        <dbReference type="ARBA" id="ARBA00023351"/>
    </source>
</evidence>
<comment type="catalytic activity">
    <reaction evidence="33">
        <text>a fatty acyl-[ACP] + malonyl-[ACP] + H(+) = a 3-oxoacyl-[ACP] + holo-[ACP] + CO2</text>
        <dbReference type="Rhea" id="RHEA:22836"/>
        <dbReference type="Rhea" id="RHEA-COMP:9623"/>
        <dbReference type="Rhea" id="RHEA-COMP:9685"/>
        <dbReference type="Rhea" id="RHEA-COMP:9916"/>
        <dbReference type="Rhea" id="RHEA-COMP:14125"/>
        <dbReference type="ChEBI" id="CHEBI:15378"/>
        <dbReference type="ChEBI" id="CHEBI:16526"/>
        <dbReference type="ChEBI" id="CHEBI:64479"/>
        <dbReference type="ChEBI" id="CHEBI:78449"/>
        <dbReference type="ChEBI" id="CHEBI:78776"/>
        <dbReference type="ChEBI" id="CHEBI:138651"/>
        <dbReference type="EC" id="2.3.1.41"/>
    </reaction>
    <physiologicalReaction direction="left-to-right" evidence="33">
        <dbReference type="Rhea" id="RHEA:22837"/>
    </physiologicalReaction>
</comment>
<keyword evidence="3" id="KW-0597">Phosphoprotein</keyword>
<evidence type="ECO:0000256" key="19">
    <source>
        <dbReference type="ARBA" id="ARBA00047394"/>
    </source>
</evidence>
<comment type="catalytic activity">
    <reaction evidence="40">
        <text>decanoyl-[ACP] + malonyl-[ACP] + H(+) = 3-oxododecanoyl-[ACP] + holo-[ACP] + CO2</text>
        <dbReference type="Rhea" id="RHEA:41868"/>
        <dbReference type="Rhea" id="RHEA-COMP:9623"/>
        <dbReference type="Rhea" id="RHEA-COMP:9640"/>
        <dbReference type="Rhea" id="RHEA-COMP:9641"/>
        <dbReference type="Rhea" id="RHEA-COMP:9685"/>
        <dbReference type="ChEBI" id="CHEBI:15378"/>
        <dbReference type="ChEBI" id="CHEBI:16526"/>
        <dbReference type="ChEBI" id="CHEBI:64479"/>
        <dbReference type="ChEBI" id="CHEBI:78449"/>
        <dbReference type="ChEBI" id="CHEBI:78468"/>
        <dbReference type="ChEBI" id="CHEBI:78469"/>
    </reaction>
    <physiologicalReaction direction="left-to-right" evidence="40">
        <dbReference type="Rhea" id="RHEA:41869"/>
    </physiologicalReaction>
</comment>
<dbReference type="InterPro" id="IPR014043">
    <property type="entry name" value="Acyl_transferase_dom"/>
</dbReference>
<comment type="catalytic activity">
    <reaction evidence="41">
        <text>(2E)-tetradecenoyl-[ACP] + NADPH + H(+) = tetradecanoyl-[ACP] + NADP(+)</text>
        <dbReference type="Rhea" id="RHEA:41896"/>
        <dbReference type="Rhea" id="RHEA-COMP:9647"/>
        <dbReference type="Rhea" id="RHEA-COMP:9648"/>
        <dbReference type="ChEBI" id="CHEBI:15378"/>
        <dbReference type="ChEBI" id="CHEBI:57783"/>
        <dbReference type="ChEBI" id="CHEBI:58349"/>
        <dbReference type="ChEBI" id="CHEBI:78475"/>
        <dbReference type="ChEBI" id="CHEBI:78477"/>
    </reaction>
    <physiologicalReaction direction="left-to-right" evidence="41">
        <dbReference type="Rhea" id="RHEA:41897"/>
    </physiologicalReaction>
</comment>
<evidence type="ECO:0000256" key="14">
    <source>
        <dbReference type="ARBA" id="ARBA00023399"/>
    </source>
</evidence>
<dbReference type="SUPFAM" id="SSF52151">
    <property type="entry name" value="FabD/lysophospholipase-like"/>
    <property type="match status" value="1"/>
</dbReference>
<dbReference type="SUPFAM" id="SSF47336">
    <property type="entry name" value="ACP-like"/>
    <property type="match status" value="1"/>
</dbReference>
<dbReference type="InterPro" id="IPR042104">
    <property type="entry name" value="PKS_dehydratase_sf"/>
</dbReference>
<dbReference type="Proteomes" id="UP000078540">
    <property type="component" value="Unassembled WGS sequence"/>
</dbReference>
<evidence type="ECO:0000313" key="51">
    <source>
        <dbReference type="EMBL" id="KYM86527.1"/>
    </source>
</evidence>
<dbReference type="Pfam" id="PF16197">
    <property type="entry name" value="KAsynt_C_assoc"/>
    <property type="match status" value="1"/>
</dbReference>
<dbReference type="Gene3D" id="3.40.50.720">
    <property type="entry name" value="NAD(P)-binding Rossmann-like Domain"/>
    <property type="match status" value="1"/>
</dbReference>
<dbReference type="Pfam" id="PF00975">
    <property type="entry name" value="Thioesterase"/>
    <property type="match status" value="1"/>
</dbReference>
<evidence type="ECO:0000256" key="48">
    <source>
        <dbReference type="PROSITE-ProRule" id="PRU01363"/>
    </source>
</evidence>
<dbReference type="FunFam" id="3.40.50.720:FF:000209">
    <property type="entry name" value="Polyketide synthase Pks12"/>
    <property type="match status" value="1"/>
</dbReference>
<dbReference type="GO" id="GO:0004315">
    <property type="term" value="F:3-oxoacyl-[acyl-carrier-protein] synthase activity"/>
    <property type="evidence" value="ECO:0007669"/>
    <property type="project" value="UniProtKB-EC"/>
</dbReference>
<evidence type="ECO:0000256" key="46">
    <source>
        <dbReference type="ARBA" id="ARBA00049521"/>
    </source>
</evidence>
<dbReference type="GO" id="GO:0016297">
    <property type="term" value="F:fatty acyl-[ACP] hydrolase activity"/>
    <property type="evidence" value="ECO:0007669"/>
    <property type="project" value="UniProtKB-EC"/>
</dbReference>
<evidence type="ECO:0000256" key="11">
    <source>
        <dbReference type="ARBA" id="ARBA00023388"/>
    </source>
</evidence>
<evidence type="ECO:0000256" key="10">
    <source>
        <dbReference type="ARBA" id="ARBA00023373"/>
    </source>
</evidence>
<feature type="region of interest" description="C-terminal hotdog fold" evidence="48">
    <location>
        <begin position="998"/>
        <end position="1124"/>
    </location>
</feature>
<dbReference type="UniPathway" id="UPA00094"/>
<evidence type="ECO:0000256" key="12">
    <source>
        <dbReference type="ARBA" id="ARBA00023394"/>
    </source>
</evidence>
<evidence type="ECO:0000256" key="18">
    <source>
        <dbReference type="ARBA" id="ARBA00047300"/>
    </source>
</evidence>
<protein>
    <submittedName>
        <fullName evidence="51">Fatty acid synthase</fullName>
    </submittedName>
</protein>
<evidence type="ECO:0000256" key="15">
    <source>
        <dbReference type="ARBA" id="ARBA00023401"/>
    </source>
</evidence>
<comment type="catalytic activity">
    <reaction evidence="42">
        <text>3-oxododecanoyl-[ACP] + NADPH + H(+) = (3R)-hydroxydodecanoyl-[ACP] + NADP(+)</text>
        <dbReference type="Rhea" id="RHEA:41872"/>
        <dbReference type="Rhea" id="RHEA-COMP:9641"/>
        <dbReference type="Rhea" id="RHEA-COMP:9642"/>
        <dbReference type="ChEBI" id="CHEBI:15378"/>
        <dbReference type="ChEBI" id="CHEBI:57783"/>
        <dbReference type="ChEBI" id="CHEBI:58349"/>
        <dbReference type="ChEBI" id="CHEBI:78469"/>
        <dbReference type="ChEBI" id="CHEBI:78470"/>
    </reaction>
    <physiologicalReaction direction="left-to-right" evidence="42">
        <dbReference type="Rhea" id="RHEA:41873"/>
    </physiologicalReaction>
</comment>
<evidence type="ECO:0000256" key="13">
    <source>
        <dbReference type="ARBA" id="ARBA00023398"/>
    </source>
</evidence>
<name>A0A195BMY6_9HYME</name>
<evidence type="ECO:0000256" key="23">
    <source>
        <dbReference type="ARBA" id="ARBA00047500"/>
    </source>
</evidence>
<dbReference type="Gene3D" id="3.40.50.1820">
    <property type="entry name" value="alpha/beta hydrolase"/>
    <property type="match status" value="1"/>
</dbReference>
<dbReference type="Gene3D" id="3.40.47.10">
    <property type="match status" value="1"/>
</dbReference>
<dbReference type="SUPFAM" id="SSF50129">
    <property type="entry name" value="GroES-like"/>
    <property type="match status" value="1"/>
</dbReference>
<dbReference type="STRING" id="520822.A0A195BMY6"/>
<dbReference type="Pfam" id="PF13602">
    <property type="entry name" value="ADH_zinc_N_2"/>
    <property type="match status" value="1"/>
</dbReference>
<comment type="catalytic activity">
    <reaction evidence="9">
        <text>(3R)-hydroxydodecanoyl-[ACP] = (2E)-dodecenoyl-[ACP] + H2O</text>
        <dbReference type="Rhea" id="RHEA:41876"/>
        <dbReference type="Rhea" id="RHEA-COMP:9642"/>
        <dbReference type="Rhea" id="RHEA-COMP:9643"/>
        <dbReference type="ChEBI" id="CHEBI:15377"/>
        <dbReference type="ChEBI" id="CHEBI:78470"/>
        <dbReference type="ChEBI" id="CHEBI:78472"/>
    </reaction>
    <physiologicalReaction direction="left-to-right" evidence="9">
        <dbReference type="Rhea" id="RHEA:41877"/>
    </physiologicalReaction>
</comment>
<evidence type="ECO:0000256" key="43">
    <source>
        <dbReference type="ARBA" id="ARBA00049414"/>
    </source>
</evidence>
<dbReference type="InterPro" id="IPR057326">
    <property type="entry name" value="KR_dom"/>
</dbReference>
<keyword evidence="7" id="KW-0007">Acetylation</keyword>
<evidence type="ECO:0000256" key="4">
    <source>
        <dbReference type="ARBA" id="ARBA00022679"/>
    </source>
</evidence>
<evidence type="ECO:0000256" key="38">
    <source>
        <dbReference type="ARBA" id="ARBA00048935"/>
    </source>
</evidence>
<evidence type="ECO:0000259" key="49">
    <source>
        <dbReference type="PROSITE" id="PS52004"/>
    </source>
</evidence>
<dbReference type="InterPro" id="IPR020843">
    <property type="entry name" value="ER"/>
</dbReference>
<comment type="catalytic activity">
    <reaction evidence="29">
        <text>hexadecanoyl-[ACP] + malonyl-[ACP] + H(+) = 3-oxooctadecanoyl-[ACP] + holo-[ACP] + CO2</text>
        <dbReference type="Rhea" id="RHEA:41916"/>
        <dbReference type="Rhea" id="RHEA-COMP:9623"/>
        <dbReference type="Rhea" id="RHEA-COMP:9652"/>
        <dbReference type="Rhea" id="RHEA-COMP:9653"/>
        <dbReference type="Rhea" id="RHEA-COMP:9685"/>
        <dbReference type="ChEBI" id="CHEBI:15378"/>
        <dbReference type="ChEBI" id="CHEBI:16526"/>
        <dbReference type="ChEBI" id="CHEBI:64479"/>
        <dbReference type="ChEBI" id="CHEBI:78449"/>
        <dbReference type="ChEBI" id="CHEBI:78483"/>
        <dbReference type="ChEBI" id="CHEBI:78487"/>
    </reaction>
    <physiologicalReaction direction="left-to-right" evidence="29">
        <dbReference type="Rhea" id="RHEA:41917"/>
    </physiologicalReaction>
</comment>
<dbReference type="Pfam" id="PF00698">
    <property type="entry name" value="Acyl_transf_1"/>
    <property type="match status" value="1"/>
</dbReference>
<comment type="catalytic activity">
    <reaction evidence="38">
        <text>3-oxotetradecanoyl-[ACP] + NADPH + H(+) = (3R)-hydroxytetradecanoyl-[ACP] + NADP(+)</text>
        <dbReference type="Rhea" id="RHEA:41888"/>
        <dbReference type="Rhea" id="RHEA-COMP:9645"/>
        <dbReference type="Rhea" id="RHEA-COMP:9646"/>
        <dbReference type="ChEBI" id="CHEBI:15378"/>
        <dbReference type="ChEBI" id="CHEBI:57783"/>
        <dbReference type="ChEBI" id="CHEBI:58349"/>
        <dbReference type="ChEBI" id="CHEBI:78473"/>
        <dbReference type="ChEBI" id="CHEBI:78474"/>
    </reaction>
    <physiologicalReaction direction="left-to-right" evidence="38">
        <dbReference type="Rhea" id="RHEA:41889"/>
    </physiologicalReaction>
</comment>
<evidence type="ECO:0000256" key="33">
    <source>
        <dbReference type="ARBA" id="ARBA00048506"/>
    </source>
</evidence>
<evidence type="ECO:0000256" key="28">
    <source>
        <dbReference type="ARBA" id="ARBA00047961"/>
    </source>
</evidence>
<feature type="domain" description="PKS/mFAS DH" evidence="50">
    <location>
        <begin position="857"/>
        <end position="1124"/>
    </location>
</feature>
<evidence type="ECO:0000256" key="35">
    <source>
        <dbReference type="ARBA" id="ARBA00048650"/>
    </source>
</evidence>
<comment type="catalytic activity">
    <reaction evidence="43">
        <text>3-oxohexadecanoyl-[ACP] + NADPH + H(+) = (3R)-hydroxyhexadecanoyl-[ACP] + NADP(+)</text>
        <dbReference type="Rhea" id="RHEA:41904"/>
        <dbReference type="Rhea" id="RHEA-COMP:9649"/>
        <dbReference type="Rhea" id="RHEA-COMP:9650"/>
        <dbReference type="ChEBI" id="CHEBI:15378"/>
        <dbReference type="ChEBI" id="CHEBI:57783"/>
        <dbReference type="ChEBI" id="CHEBI:58349"/>
        <dbReference type="ChEBI" id="CHEBI:78478"/>
        <dbReference type="ChEBI" id="CHEBI:78480"/>
    </reaction>
    <physiologicalReaction direction="left-to-right" evidence="43">
        <dbReference type="Rhea" id="RHEA:41905"/>
    </physiologicalReaction>
</comment>
<comment type="catalytic activity">
    <reaction evidence="30">
        <text>(2E)-dodecenoyl-[ACP] + NADPH + H(+) = dodecanoyl-[ACP] + NADP(+)</text>
        <dbReference type="Rhea" id="RHEA:41880"/>
        <dbReference type="Rhea" id="RHEA-COMP:9643"/>
        <dbReference type="Rhea" id="RHEA-COMP:9644"/>
        <dbReference type="ChEBI" id="CHEBI:15378"/>
        <dbReference type="ChEBI" id="CHEBI:57783"/>
        <dbReference type="ChEBI" id="CHEBI:58349"/>
        <dbReference type="ChEBI" id="CHEBI:65264"/>
        <dbReference type="ChEBI" id="CHEBI:78472"/>
    </reaction>
    <physiologicalReaction direction="left-to-right" evidence="30">
        <dbReference type="Rhea" id="RHEA:41881"/>
    </physiologicalReaction>
</comment>
<feature type="region of interest" description="N-terminal hotdog fold" evidence="48">
    <location>
        <begin position="857"/>
        <end position="983"/>
    </location>
</feature>
<comment type="catalytic activity">
    <reaction evidence="32">
        <text>(2E)-octenoyl-[ACP] + NADPH + H(+) = octanoyl-[ACP] + NADP(+)</text>
        <dbReference type="Rhea" id="RHEA:41848"/>
        <dbReference type="Rhea" id="RHEA-COMP:9635"/>
        <dbReference type="Rhea" id="RHEA-COMP:9636"/>
        <dbReference type="ChEBI" id="CHEBI:15378"/>
        <dbReference type="ChEBI" id="CHEBI:57783"/>
        <dbReference type="ChEBI" id="CHEBI:58349"/>
        <dbReference type="ChEBI" id="CHEBI:78462"/>
        <dbReference type="ChEBI" id="CHEBI:78463"/>
    </reaction>
    <physiologicalReaction direction="left-to-right" evidence="32">
        <dbReference type="Rhea" id="RHEA:41849"/>
    </physiologicalReaction>
</comment>
<dbReference type="GO" id="GO:0004312">
    <property type="term" value="F:fatty acid synthase activity"/>
    <property type="evidence" value="ECO:0007669"/>
    <property type="project" value="TreeGrafter"/>
</dbReference>
<evidence type="ECO:0000256" key="27">
    <source>
        <dbReference type="ARBA" id="ARBA00047953"/>
    </source>
</evidence>
<dbReference type="SUPFAM" id="SSF53474">
    <property type="entry name" value="alpha/beta-Hydrolases"/>
    <property type="match status" value="1"/>
</dbReference>
<keyword evidence="2" id="KW-0596">Phosphopantetheine</keyword>
<dbReference type="InterPro" id="IPR001031">
    <property type="entry name" value="Thioesterase"/>
</dbReference>
<dbReference type="InterPro" id="IPR036736">
    <property type="entry name" value="ACP-like_sf"/>
</dbReference>
<evidence type="ECO:0000256" key="36">
    <source>
        <dbReference type="ARBA" id="ARBA00048691"/>
    </source>
</evidence>
<comment type="catalytic activity">
    <reaction evidence="12">
        <text>a (3R)-hydroxyacyl-[ACP] = a (2E)-enoyl-[ACP] + H2O</text>
        <dbReference type="Rhea" id="RHEA:13097"/>
        <dbReference type="Rhea" id="RHEA-COMP:9925"/>
        <dbReference type="Rhea" id="RHEA-COMP:9945"/>
        <dbReference type="ChEBI" id="CHEBI:15377"/>
        <dbReference type="ChEBI" id="CHEBI:78784"/>
        <dbReference type="ChEBI" id="CHEBI:78827"/>
        <dbReference type="EC" id="4.2.1.59"/>
    </reaction>
    <physiologicalReaction direction="left-to-right" evidence="12">
        <dbReference type="Rhea" id="RHEA:13098"/>
    </physiologicalReaction>
</comment>
<evidence type="ECO:0000256" key="16">
    <source>
        <dbReference type="ARBA" id="ARBA00023402"/>
    </source>
</evidence>
<dbReference type="Gene3D" id="1.10.1200.10">
    <property type="entry name" value="ACP-like"/>
    <property type="match status" value="1"/>
</dbReference>
<evidence type="ECO:0000256" key="17">
    <source>
        <dbReference type="ARBA" id="ARBA00023442"/>
    </source>
</evidence>
<dbReference type="SMART" id="SM00822">
    <property type="entry name" value="PKS_KR"/>
    <property type="match status" value="1"/>
</dbReference>
<evidence type="ECO:0000313" key="52">
    <source>
        <dbReference type="Proteomes" id="UP000078540"/>
    </source>
</evidence>
<evidence type="ECO:0000256" key="3">
    <source>
        <dbReference type="ARBA" id="ARBA00022553"/>
    </source>
</evidence>
<dbReference type="PANTHER" id="PTHR43775">
    <property type="entry name" value="FATTY ACID SYNTHASE"/>
    <property type="match status" value="1"/>
</dbReference>
<dbReference type="CDD" id="cd00833">
    <property type="entry name" value="PKS"/>
    <property type="match status" value="1"/>
</dbReference>
<evidence type="ECO:0000256" key="40">
    <source>
        <dbReference type="ARBA" id="ARBA00049109"/>
    </source>
</evidence>
<evidence type="ECO:0000256" key="22">
    <source>
        <dbReference type="ARBA" id="ARBA00047451"/>
    </source>
</evidence>
<comment type="catalytic activity">
    <reaction evidence="34">
        <text>3-oxohexanoyl-[ACP] + NADPH + H(+) = (3R)-hydroxyhexanoyl-[ACP] + NADP(+)</text>
        <dbReference type="Rhea" id="RHEA:41824"/>
        <dbReference type="Rhea" id="RHEA-COMP:9629"/>
        <dbReference type="Rhea" id="RHEA-COMP:9630"/>
        <dbReference type="ChEBI" id="CHEBI:15378"/>
        <dbReference type="ChEBI" id="CHEBI:57783"/>
        <dbReference type="ChEBI" id="CHEBI:58349"/>
        <dbReference type="ChEBI" id="CHEBI:78456"/>
        <dbReference type="ChEBI" id="CHEBI:78457"/>
    </reaction>
    <physiologicalReaction direction="left-to-right" evidence="34">
        <dbReference type="Rhea" id="RHEA:41825"/>
    </physiologicalReaction>
</comment>
<evidence type="ECO:0000256" key="34">
    <source>
        <dbReference type="ARBA" id="ARBA00048571"/>
    </source>
</evidence>
<comment type="catalytic activity">
    <reaction evidence="46">
        <text>(2E)-decenoyl-[ACP] + NADPH + H(+) = decanoyl-[ACP] + NADP(+)</text>
        <dbReference type="Rhea" id="RHEA:41864"/>
        <dbReference type="Rhea" id="RHEA-COMP:9639"/>
        <dbReference type="Rhea" id="RHEA-COMP:9640"/>
        <dbReference type="ChEBI" id="CHEBI:15378"/>
        <dbReference type="ChEBI" id="CHEBI:57783"/>
        <dbReference type="ChEBI" id="CHEBI:58349"/>
        <dbReference type="ChEBI" id="CHEBI:78467"/>
        <dbReference type="ChEBI" id="CHEBI:78468"/>
    </reaction>
    <physiologicalReaction direction="left-to-right" evidence="46">
        <dbReference type="Rhea" id="RHEA:41865"/>
    </physiologicalReaction>
</comment>
<dbReference type="InterPro" id="IPR049391">
    <property type="entry name" value="FAS_pseudo-KR"/>
</dbReference>
<dbReference type="Pfam" id="PF02801">
    <property type="entry name" value="Ketoacyl-synt_C"/>
    <property type="match status" value="1"/>
</dbReference>
<dbReference type="PROSITE" id="PS00606">
    <property type="entry name" value="KS3_1"/>
    <property type="match status" value="1"/>
</dbReference>
<dbReference type="CDD" id="cd08954">
    <property type="entry name" value="KR_1_FAS_SDR_x"/>
    <property type="match status" value="1"/>
</dbReference>
<dbReference type="InterPro" id="IPR009081">
    <property type="entry name" value="PP-bd_ACP"/>
</dbReference>
<keyword evidence="5" id="KW-0702">S-nitrosylation</keyword>
<comment type="catalytic activity">
    <reaction evidence="39">
        <text>(2E)-octadecenoyl-[ACP] + NADPH + H(+) = octadecanoyl-[ACP] + NADP(+)</text>
        <dbReference type="Rhea" id="RHEA:41928"/>
        <dbReference type="Rhea" id="RHEA-COMP:9655"/>
        <dbReference type="Rhea" id="RHEA-COMP:9656"/>
        <dbReference type="ChEBI" id="CHEBI:15378"/>
        <dbReference type="ChEBI" id="CHEBI:57783"/>
        <dbReference type="ChEBI" id="CHEBI:58349"/>
        <dbReference type="ChEBI" id="CHEBI:78489"/>
        <dbReference type="ChEBI" id="CHEBI:78495"/>
    </reaction>
    <physiologicalReaction direction="left-to-right" evidence="39">
        <dbReference type="Rhea" id="RHEA:41929"/>
    </physiologicalReaction>
</comment>
<dbReference type="InterPro" id="IPR001227">
    <property type="entry name" value="Ac_transferase_dom_sf"/>
</dbReference>
<dbReference type="GO" id="GO:0004313">
    <property type="term" value="F:[acyl-carrier-protein] S-acetyltransferase activity"/>
    <property type="evidence" value="ECO:0007669"/>
    <property type="project" value="UniProtKB-EC"/>
</dbReference>
<gene>
    <name evidence="51" type="ORF">ALC53_03988</name>
</gene>
<dbReference type="InterPro" id="IPR014030">
    <property type="entry name" value="Ketoacyl_synth_N"/>
</dbReference>
<dbReference type="InterPro" id="IPR029058">
    <property type="entry name" value="AB_hydrolase_fold"/>
</dbReference>
<dbReference type="InterPro" id="IPR016039">
    <property type="entry name" value="Thiolase-like"/>
</dbReference>
<evidence type="ECO:0000259" key="50">
    <source>
        <dbReference type="PROSITE" id="PS52019"/>
    </source>
</evidence>
<comment type="function">
    <text evidence="17">Fatty acid synthetase is a multifunctional enzyme that catalyzes the de novo biosynthesis of long-chain saturated fatty acids starting from acetyl-CoA and malonyl-CoA in the presence of NADPH. This multifunctional protein contains 7 catalytic activities and a site for the binding of the prosthetic group 4'-phosphopantetheine of the acyl carrier protein ([ACP]) domain.</text>
</comment>
<comment type="catalytic activity">
    <reaction evidence="35">
        <text>a 2,3-saturated acyl-[ACP] + NADP(+) = a (2E)-enoyl-[ACP] + NADPH + H(+)</text>
        <dbReference type="Rhea" id="RHEA:22564"/>
        <dbReference type="Rhea" id="RHEA-COMP:9925"/>
        <dbReference type="Rhea" id="RHEA-COMP:9926"/>
        <dbReference type="ChEBI" id="CHEBI:15378"/>
        <dbReference type="ChEBI" id="CHEBI:57783"/>
        <dbReference type="ChEBI" id="CHEBI:58349"/>
        <dbReference type="ChEBI" id="CHEBI:78784"/>
        <dbReference type="ChEBI" id="CHEBI:78785"/>
        <dbReference type="EC" id="1.3.1.39"/>
    </reaction>
    <physiologicalReaction direction="right-to-left" evidence="35">
        <dbReference type="Rhea" id="RHEA:22566"/>
    </physiologicalReaction>
</comment>
<comment type="catalytic activity">
    <reaction evidence="14">
        <text>(3R)-hydroxyoctadecanoyl-[ACP] = (2E)-octadecenoyl-[ACP] + H2O</text>
        <dbReference type="Rhea" id="RHEA:41924"/>
        <dbReference type="Rhea" id="RHEA-COMP:9654"/>
        <dbReference type="Rhea" id="RHEA-COMP:9655"/>
        <dbReference type="ChEBI" id="CHEBI:15377"/>
        <dbReference type="ChEBI" id="CHEBI:78488"/>
        <dbReference type="ChEBI" id="CHEBI:78489"/>
    </reaction>
    <physiologicalReaction direction="left-to-right" evidence="14">
        <dbReference type="Rhea" id="RHEA:41925"/>
    </physiologicalReaction>
</comment>
<comment type="catalytic activity">
    <reaction evidence="45">
        <text>butanoyl-[ACP] + malonyl-[ACP] + H(+) = 3-oxohexanoyl-[ACP] + holo-[ACP] + CO2</text>
        <dbReference type="Rhea" id="RHEA:41820"/>
        <dbReference type="Rhea" id="RHEA-COMP:9623"/>
        <dbReference type="Rhea" id="RHEA-COMP:9628"/>
        <dbReference type="Rhea" id="RHEA-COMP:9629"/>
        <dbReference type="Rhea" id="RHEA-COMP:9685"/>
        <dbReference type="ChEBI" id="CHEBI:15378"/>
        <dbReference type="ChEBI" id="CHEBI:16526"/>
        <dbReference type="ChEBI" id="CHEBI:64479"/>
        <dbReference type="ChEBI" id="CHEBI:78449"/>
        <dbReference type="ChEBI" id="CHEBI:78454"/>
        <dbReference type="ChEBI" id="CHEBI:78456"/>
    </reaction>
    <physiologicalReaction direction="left-to-right" evidence="45">
        <dbReference type="Rhea" id="RHEA:41821"/>
    </physiologicalReaction>
</comment>
<dbReference type="InterPro" id="IPR036291">
    <property type="entry name" value="NAD(P)-bd_dom_sf"/>
</dbReference>
<evidence type="ECO:0000256" key="2">
    <source>
        <dbReference type="ARBA" id="ARBA00022450"/>
    </source>
</evidence>
<comment type="catalytic activity">
    <reaction evidence="10">
        <text>(3R)-hydroxyhexanoyl-[ACP] = (2E)-hexenoyl-[ACP] + H2O</text>
        <dbReference type="Rhea" id="RHEA:41828"/>
        <dbReference type="Rhea" id="RHEA-COMP:9630"/>
        <dbReference type="Rhea" id="RHEA-COMP:9631"/>
        <dbReference type="ChEBI" id="CHEBI:15377"/>
        <dbReference type="ChEBI" id="CHEBI:78457"/>
        <dbReference type="ChEBI" id="CHEBI:78458"/>
    </reaction>
    <physiologicalReaction direction="left-to-right" evidence="10">
        <dbReference type="Rhea" id="RHEA:41829"/>
    </physiologicalReaction>
</comment>
<comment type="catalytic activity">
    <reaction evidence="21">
        <text>3-oxodecanoyl-[ACP] + NADPH + H(+) = (3R)-hydroxydecanoyl-[ACP] + NADP(+)</text>
        <dbReference type="Rhea" id="RHEA:41856"/>
        <dbReference type="Rhea" id="RHEA-COMP:9637"/>
        <dbReference type="Rhea" id="RHEA-COMP:9638"/>
        <dbReference type="ChEBI" id="CHEBI:15378"/>
        <dbReference type="ChEBI" id="CHEBI:57783"/>
        <dbReference type="ChEBI" id="CHEBI:58349"/>
        <dbReference type="ChEBI" id="CHEBI:78464"/>
        <dbReference type="ChEBI" id="CHEBI:78466"/>
    </reaction>
    <physiologicalReaction direction="left-to-right" evidence="21">
        <dbReference type="Rhea" id="RHEA:41857"/>
    </physiologicalReaction>
</comment>
<evidence type="ECO:0000256" key="41">
    <source>
        <dbReference type="ARBA" id="ARBA00049171"/>
    </source>
</evidence>
<comment type="catalytic activity">
    <reaction evidence="31">
        <text>tetradecanoyl-[ACP] + H2O = tetradecanoate + holo-[ACP] + H(+)</text>
        <dbReference type="Rhea" id="RHEA:30123"/>
        <dbReference type="Rhea" id="RHEA-COMP:9648"/>
        <dbReference type="Rhea" id="RHEA-COMP:9685"/>
        <dbReference type="ChEBI" id="CHEBI:15377"/>
        <dbReference type="ChEBI" id="CHEBI:15378"/>
        <dbReference type="ChEBI" id="CHEBI:30807"/>
        <dbReference type="ChEBI" id="CHEBI:64479"/>
        <dbReference type="ChEBI" id="CHEBI:78477"/>
        <dbReference type="EC" id="3.1.2.14"/>
    </reaction>
    <physiologicalReaction direction="left-to-right" evidence="31">
        <dbReference type="Rhea" id="RHEA:30124"/>
    </physiologicalReaction>
</comment>
<feature type="active site" description="Proton donor; for dehydratase activity" evidence="48">
    <location>
        <position position="1047"/>
    </location>
</feature>
<evidence type="ECO:0000256" key="20">
    <source>
        <dbReference type="ARBA" id="ARBA00047400"/>
    </source>
</evidence>
<comment type="catalytic activity">
    <reaction evidence="15">
        <text>(3R)-hydroxyhexadecanoyl-[ACP] = (2E)-hexadecenoyl-[ACP] + H2O</text>
        <dbReference type="Rhea" id="RHEA:41908"/>
        <dbReference type="Rhea" id="RHEA-COMP:9650"/>
        <dbReference type="Rhea" id="RHEA-COMP:9651"/>
        <dbReference type="ChEBI" id="CHEBI:15377"/>
        <dbReference type="ChEBI" id="CHEBI:78480"/>
        <dbReference type="ChEBI" id="CHEBI:78481"/>
    </reaction>
    <physiologicalReaction direction="left-to-right" evidence="15">
        <dbReference type="Rhea" id="RHEA:41909"/>
    </physiologicalReaction>
</comment>
<comment type="catalytic activity">
    <reaction evidence="26">
        <text>(2E)-hexenoyl-[ACP] + NADPH + H(+) = hexanoyl-[ACP] + NADP(+)</text>
        <dbReference type="Rhea" id="RHEA:41832"/>
        <dbReference type="Rhea" id="RHEA-COMP:9631"/>
        <dbReference type="Rhea" id="RHEA-COMP:9632"/>
        <dbReference type="ChEBI" id="CHEBI:15378"/>
        <dbReference type="ChEBI" id="CHEBI:57783"/>
        <dbReference type="ChEBI" id="CHEBI:58349"/>
        <dbReference type="ChEBI" id="CHEBI:78458"/>
        <dbReference type="ChEBI" id="CHEBI:78459"/>
    </reaction>
    <physiologicalReaction direction="left-to-right" evidence="26">
        <dbReference type="Rhea" id="RHEA:41833"/>
    </physiologicalReaction>
</comment>
<comment type="catalytic activity">
    <reaction evidence="25">
        <text>(2E)-hexadecenoyl-[ACP] + NADPH + H(+) = hexadecanoyl-[ACP] + NADP(+)</text>
        <dbReference type="Rhea" id="RHEA:41912"/>
        <dbReference type="Rhea" id="RHEA-COMP:9651"/>
        <dbReference type="Rhea" id="RHEA-COMP:9652"/>
        <dbReference type="ChEBI" id="CHEBI:15378"/>
        <dbReference type="ChEBI" id="CHEBI:57783"/>
        <dbReference type="ChEBI" id="CHEBI:58349"/>
        <dbReference type="ChEBI" id="CHEBI:78481"/>
        <dbReference type="ChEBI" id="CHEBI:78483"/>
    </reaction>
    <physiologicalReaction direction="left-to-right" evidence="25">
        <dbReference type="Rhea" id="RHEA:41913"/>
    </physiologicalReaction>
</comment>
<dbReference type="Gene3D" id="3.90.180.10">
    <property type="entry name" value="Medium-chain alcohol dehydrogenases, catalytic domain"/>
    <property type="match status" value="1"/>
</dbReference>
<comment type="pathway">
    <text evidence="1">Lipid metabolism.</text>
</comment>
<dbReference type="PROSITE" id="PS52004">
    <property type="entry name" value="KS3_2"/>
    <property type="match status" value="1"/>
</dbReference>
<comment type="catalytic activity">
    <reaction evidence="18">
        <text>3-oxooctadecanoyl-[ACP] + NADPH + H(+) = (3R)-hydroxyoctadecanoyl-[ACP] + NADP(+)</text>
        <dbReference type="Rhea" id="RHEA:41920"/>
        <dbReference type="Rhea" id="RHEA-COMP:9653"/>
        <dbReference type="Rhea" id="RHEA-COMP:9654"/>
        <dbReference type="ChEBI" id="CHEBI:15378"/>
        <dbReference type="ChEBI" id="CHEBI:57783"/>
        <dbReference type="ChEBI" id="CHEBI:58349"/>
        <dbReference type="ChEBI" id="CHEBI:78487"/>
        <dbReference type="ChEBI" id="CHEBI:78488"/>
    </reaction>
    <physiologicalReaction direction="left-to-right" evidence="18">
        <dbReference type="Rhea" id="RHEA:41921"/>
    </physiologicalReaction>
</comment>
<comment type="catalytic activity">
    <reaction evidence="44">
        <text>3-oxooctanoyl-[ACP] + NADPH + H(+) = (3R)-hydroxyoctanoyl-[ACP] + NADP(+)</text>
        <dbReference type="Rhea" id="RHEA:41840"/>
        <dbReference type="Rhea" id="RHEA-COMP:9633"/>
        <dbReference type="Rhea" id="RHEA-COMP:9634"/>
        <dbReference type="ChEBI" id="CHEBI:15378"/>
        <dbReference type="ChEBI" id="CHEBI:57783"/>
        <dbReference type="ChEBI" id="CHEBI:58349"/>
        <dbReference type="ChEBI" id="CHEBI:78460"/>
        <dbReference type="ChEBI" id="CHEBI:78461"/>
    </reaction>
    <physiologicalReaction direction="left-to-right" evidence="44">
        <dbReference type="Rhea" id="RHEA:41841"/>
    </physiologicalReaction>
</comment>
<keyword evidence="52" id="KW-1185">Reference proteome</keyword>
<dbReference type="InterPro" id="IPR032821">
    <property type="entry name" value="PKS_assoc"/>
</dbReference>
<dbReference type="Pfam" id="PF00109">
    <property type="entry name" value="ketoacyl-synt"/>
    <property type="match status" value="1"/>
</dbReference>
<dbReference type="InterPro" id="IPR050091">
    <property type="entry name" value="PKS_NRPS_Biosynth_Enz"/>
</dbReference>
<dbReference type="SUPFAM" id="SSF53901">
    <property type="entry name" value="Thiolase-like"/>
    <property type="match status" value="1"/>
</dbReference>
<evidence type="ECO:0000256" key="8">
    <source>
        <dbReference type="ARBA" id="ARBA00023332"/>
    </source>
</evidence>
<evidence type="ECO:0000256" key="26">
    <source>
        <dbReference type="ARBA" id="ARBA00047897"/>
    </source>
</evidence>
<comment type="catalytic activity">
    <reaction evidence="27">
        <text>3-oxobutanoyl-[ACP] + NADPH + H(+) = (3R)-hydroxybutanoyl-[ACP] + NADP(+)</text>
        <dbReference type="Rhea" id="RHEA:41804"/>
        <dbReference type="Rhea" id="RHEA-COMP:9625"/>
        <dbReference type="Rhea" id="RHEA-COMP:9626"/>
        <dbReference type="ChEBI" id="CHEBI:15378"/>
        <dbReference type="ChEBI" id="CHEBI:57783"/>
        <dbReference type="ChEBI" id="CHEBI:58349"/>
        <dbReference type="ChEBI" id="CHEBI:78450"/>
        <dbReference type="ChEBI" id="CHEBI:78451"/>
    </reaction>
    <physiologicalReaction direction="left-to-right" evidence="27">
        <dbReference type="Rhea" id="RHEA:41805"/>
    </physiologicalReaction>
</comment>
<comment type="catalytic activity">
    <reaction evidence="11">
        <text>(3R)-hydroxydecanoyl-[ACP] = (2E)-decenoyl-[ACP] + H2O</text>
        <dbReference type="Rhea" id="RHEA:41860"/>
        <dbReference type="Rhea" id="RHEA-COMP:9638"/>
        <dbReference type="Rhea" id="RHEA-COMP:9639"/>
        <dbReference type="ChEBI" id="CHEBI:15377"/>
        <dbReference type="ChEBI" id="CHEBI:78466"/>
        <dbReference type="ChEBI" id="CHEBI:78467"/>
    </reaction>
    <physiologicalReaction direction="left-to-right" evidence="11">
        <dbReference type="Rhea" id="RHEA:41861"/>
    </physiologicalReaction>
</comment>
<comment type="catalytic activity">
    <reaction evidence="19">
        <text>hexanoyl-[ACP] + malonyl-[ACP] + H(+) = 3-oxooctanoyl-[ACP] + holo-[ACP] + CO2</text>
        <dbReference type="Rhea" id="RHEA:41836"/>
        <dbReference type="Rhea" id="RHEA-COMP:9623"/>
        <dbReference type="Rhea" id="RHEA-COMP:9632"/>
        <dbReference type="Rhea" id="RHEA-COMP:9633"/>
        <dbReference type="Rhea" id="RHEA-COMP:9685"/>
        <dbReference type="ChEBI" id="CHEBI:15378"/>
        <dbReference type="ChEBI" id="CHEBI:16526"/>
        <dbReference type="ChEBI" id="CHEBI:64479"/>
        <dbReference type="ChEBI" id="CHEBI:78449"/>
        <dbReference type="ChEBI" id="CHEBI:78459"/>
        <dbReference type="ChEBI" id="CHEBI:78460"/>
    </reaction>
    <physiologicalReaction direction="left-to-right" evidence="19">
        <dbReference type="Rhea" id="RHEA:41837"/>
    </physiologicalReaction>
</comment>
<dbReference type="PROSITE" id="PS52019">
    <property type="entry name" value="PKS_MFAS_DH"/>
    <property type="match status" value="1"/>
</dbReference>
<evidence type="ECO:0000256" key="45">
    <source>
        <dbReference type="ARBA" id="ARBA00049449"/>
    </source>
</evidence>
<dbReference type="Pfam" id="PF23297">
    <property type="entry name" value="ACP_SdgA_C"/>
    <property type="match status" value="1"/>
</dbReference>
<dbReference type="Pfam" id="PF08659">
    <property type="entry name" value="KR"/>
    <property type="match status" value="1"/>
</dbReference>
<dbReference type="InterPro" id="IPR016036">
    <property type="entry name" value="Malonyl_transacylase_ACP-bd"/>
</dbReference>
<evidence type="ECO:0000256" key="5">
    <source>
        <dbReference type="ARBA" id="ARBA00022799"/>
    </source>
</evidence>
<dbReference type="Pfam" id="PF21149">
    <property type="entry name" value="FAS_pseudo-KR"/>
    <property type="match status" value="1"/>
</dbReference>
<evidence type="ECO:0000256" key="24">
    <source>
        <dbReference type="ARBA" id="ARBA00047578"/>
    </source>
</evidence>
<feature type="domain" description="Ketosynthase family 3 (KS3)" evidence="49">
    <location>
        <begin position="16"/>
        <end position="422"/>
    </location>
</feature>
<dbReference type="OrthoDB" id="329835at2759"/>
<dbReference type="InterPro" id="IPR018201">
    <property type="entry name" value="Ketoacyl_synth_AS"/>
</dbReference>
<comment type="catalytic activity">
    <reaction evidence="16">
        <text>(3R)-hydroxybutanoyl-[ACP] = (2E)-butenoyl-[ACP] + H2O</text>
        <dbReference type="Rhea" id="RHEA:41808"/>
        <dbReference type="Rhea" id="RHEA-COMP:9626"/>
        <dbReference type="Rhea" id="RHEA-COMP:9627"/>
        <dbReference type="ChEBI" id="CHEBI:15377"/>
        <dbReference type="ChEBI" id="CHEBI:78451"/>
        <dbReference type="ChEBI" id="CHEBI:78453"/>
    </reaction>
    <physiologicalReaction direction="left-to-right" evidence="16">
        <dbReference type="Rhea" id="RHEA:41809"/>
    </physiologicalReaction>
</comment>
<evidence type="ECO:0000256" key="32">
    <source>
        <dbReference type="ARBA" id="ARBA00048420"/>
    </source>
</evidence>
<organism evidence="51 52">
    <name type="scientific">Atta colombica</name>
    <dbReference type="NCBI Taxonomy" id="520822"/>
    <lineage>
        <taxon>Eukaryota</taxon>
        <taxon>Metazoa</taxon>
        <taxon>Ecdysozoa</taxon>
        <taxon>Arthropoda</taxon>
        <taxon>Hexapoda</taxon>
        <taxon>Insecta</taxon>
        <taxon>Pterygota</taxon>
        <taxon>Neoptera</taxon>
        <taxon>Endopterygota</taxon>
        <taxon>Hymenoptera</taxon>
        <taxon>Apocrita</taxon>
        <taxon>Aculeata</taxon>
        <taxon>Formicoidea</taxon>
        <taxon>Formicidae</taxon>
        <taxon>Myrmicinae</taxon>
        <taxon>Atta</taxon>
    </lineage>
</organism>
<dbReference type="InterPro" id="IPR013968">
    <property type="entry name" value="PKS_KR"/>
</dbReference>
<evidence type="ECO:0000256" key="47">
    <source>
        <dbReference type="ARBA" id="ARBA00049533"/>
    </source>
</evidence>
<comment type="catalytic activity">
    <reaction evidence="13">
        <text>(3R)-hydroxytetradecanoyl-[ACP] = (2E)-tetradecenoyl-[ACP] + H2O</text>
        <dbReference type="Rhea" id="RHEA:41892"/>
        <dbReference type="Rhea" id="RHEA-COMP:9646"/>
        <dbReference type="Rhea" id="RHEA-COMP:9647"/>
        <dbReference type="ChEBI" id="CHEBI:15377"/>
        <dbReference type="ChEBI" id="CHEBI:78474"/>
        <dbReference type="ChEBI" id="CHEBI:78475"/>
    </reaction>
    <physiologicalReaction direction="left-to-right" evidence="13">
        <dbReference type="Rhea" id="RHEA:41893"/>
    </physiologicalReaction>
</comment>
<dbReference type="InterPro" id="IPR014031">
    <property type="entry name" value="Ketoacyl_synth_C"/>
</dbReference>
<dbReference type="EMBL" id="KQ976440">
    <property type="protein sequence ID" value="KYM86527.1"/>
    <property type="molecule type" value="Genomic_DNA"/>
</dbReference>
<evidence type="ECO:0000256" key="6">
    <source>
        <dbReference type="ARBA" id="ARBA00022898"/>
    </source>
</evidence>
<dbReference type="Gene3D" id="3.40.366.10">
    <property type="entry name" value="Malonyl-Coenzyme A Acyl Carrier Protein, domain 2"/>
    <property type="match status" value="1"/>
</dbReference>
<comment type="catalytic activity">
    <reaction evidence="20">
        <text>a (3R)-hydroxyacyl-[ACP] + NADP(+) = a 3-oxoacyl-[ACP] + NADPH + H(+)</text>
        <dbReference type="Rhea" id="RHEA:17397"/>
        <dbReference type="Rhea" id="RHEA-COMP:9916"/>
        <dbReference type="Rhea" id="RHEA-COMP:9945"/>
        <dbReference type="ChEBI" id="CHEBI:15378"/>
        <dbReference type="ChEBI" id="CHEBI:57783"/>
        <dbReference type="ChEBI" id="CHEBI:58349"/>
        <dbReference type="ChEBI" id="CHEBI:78776"/>
        <dbReference type="ChEBI" id="CHEBI:78827"/>
        <dbReference type="EC" id="1.1.1.100"/>
    </reaction>
    <physiologicalReaction direction="right-to-left" evidence="20">
        <dbReference type="Rhea" id="RHEA:17399"/>
    </physiologicalReaction>
</comment>
<dbReference type="GO" id="GO:0004316">
    <property type="term" value="F:3-oxoacyl-[acyl-carrier-protein] reductase (NADPH) activity"/>
    <property type="evidence" value="ECO:0007669"/>
    <property type="project" value="UniProtKB-EC"/>
</dbReference>
<dbReference type="PANTHER" id="PTHR43775:SF23">
    <property type="entry name" value="FATTY ACID SYNTHASE 3"/>
    <property type="match status" value="1"/>
</dbReference>
<proteinExistence type="predicted"/>
<comment type="catalytic activity">
    <reaction evidence="8">
        <text>(3R)-hydroxyoctanoyl-[ACP] = (2E)-octenoyl-[ACP] + H2O</text>
        <dbReference type="Rhea" id="RHEA:41844"/>
        <dbReference type="Rhea" id="RHEA-COMP:9634"/>
        <dbReference type="Rhea" id="RHEA-COMP:9635"/>
        <dbReference type="ChEBI" id="CHEBI:15377"/>
        <dbReference type="ChEBI" id="CHEBI:78461"/>
        <dbReference type="ChEBI" id="CHEBI:78462"/>
    </reaction>
    <physiologicalReaction direction="left-to-right" evidence="8">
        <dbReference type="Rhea" id="RHEA:41845"/>
    </physiologicalReaction>
</comment>
<comment type="catalytic activity">
    <reaction evidence="36">
        <text>holo-[ACP] + acetyl-CoA = acetyl-[ACP] + CoA</text>
        <dbReference type="Rhea" id="RHEA:41788"/>
        <dbReference type="Rhea" id="RHEA-COMP:9621"/>
        <dbReference type="Rhea" id="RHEA-COMP:9685"/>
        <dbReference type="ChEBI" id="CHEBI:57287"/>
        <dbReference type="ChEBI" id="CHEBI:57288"/>
        <dbReference type="ChEBI" id="CHEBI:64479"/>
        <dbReference type="ChEBI" id="CHEBI:78446"/>
        <dbReference type="EC" id="2.3.1.38"/>
    </reaction>
    <physiologicalReaction direction="left-to-right" evidence="36">
        <dbReference type="Rhea" id="RHEA:41789"/>
    </physiologicalReaction>
</comment>
<evidence type="ECO:0000256" key="21">
    <source>
        <dbReference type="ARBA" id="ARBA00047440"/>
    </source>
</evidence>
<dbReference type="InterPro" id="IPR011032">
    <property type="entry name" value="GroES-like_sf"/>
</dbReference>
<feature type="active site" description="Proton acceptor; for dehydratase activity" evidence="48">
    <location>
        <position position="894"/>
    </location>
</feature>